<dbReference type="GO" id="GO:0005509">
    <property type="term" value="F:calcium ion binding"/>
    <property type="evidence" value="ECO:0007669"/>
    <property type="project" value="InterPro"/>
</dbReference>
<sequence>MKLIGVLLFGCVAFAHQQDTSHQELGEKIPAEFEGSWQRWHMKEEHNLDHADPSSVFLLHDYRNVKRLNDKDILRMYGLMREEIVGKGDGTGSHDNTEIITKEMKNDLVRKVMALIDKNGDGEISFEEWLEYSKNGGEFPDFGFGPGHEYDFEEEYEKHHWLQYHAESDPDVNIQHAEDIEHELLHHLHEIEHEAPESESGYNKRVPIREFKIPKKFQS</sequence>
<dbReference type="GeneID" id="70234603"/>
<reference evidence="5" key="1">
    <citation type="journal article" date="2021" name="Open Biol.">
        <title>Shared evolutionary footprints suggest mitochondrial oxidative damage underlies multiple complex I losses in fungi.</title>
        <authorList>
            <person name="Schikora-Tamarit M.A."/>
            <person name="Marcet-Houben M."/>
            <person name="Nosek J."/>
            <person name="Gabaldon T."/>
        </authorList>
    </citation>
    <scope>NUCLEOTIDE SEQUENCE</scope>
    <source>
        <strain evidence="5">CBS6075</strain>
    </source>
</reference>
<name>A0A9P8T7J3_9ASCO</name>
<dbReference type="PANTHER" id="PTHR19237">
    <property type="entry name" value="NUCLEOBINDIN"/>
    <property type="match status" value="1"/>
</dbReference>
<dbReference type="PROSITE" id="PS00018">
    <property type="entry name" value="EF_HAND_1"/>
    <property type="match status" value="1"/>
</dbReference>
<feature type="domain" description="EF-hand" evidence="4">
    <location>
        <begin position="104"/>
        <end position="139"/>
    </location>
</feature>
<dbReference type="OrthoDB" id="289247at2759"/>
<dbReference type="SMART" id="SM00054">
    <property type="entry name" value="EFh"/>
    <property type="match status" value="1"/>
</dbReference>
<dbReference type="RefSeq" id="XP_046063295.1">
    <property type="nucleotide sequence ID" value="XM_046203527.1"/>
</dbReference>
<keyword evidence="6" id="KW-1185">Reference proteome</keyword>
<proteinExistence type="predicted"/>
<dbReference type="InterPro" id="IPR002048">
    <property type="entry name" value="EF_hand_dom"/>
</dbReference>
<feature type="signal peptide" evidence="3">
    <location>
        <begin position="1"/>
        <end position="17"/>
    </location>
</feature>
<dbReference type="AlphaFoldDB" id="A0A9P8T7J3"/>
<dbReference type="PANTHER" id="PTHR19237:SF20">
    <property type="entry name" value="NUCLEOBINDIN 1"/>
    <property type="match status" value="1"/>
</dbReference>
<organism evidence="5 6">
    <name type="scientific">Ogataea philodendri</name>
    <dbReference type="NCBI Taxonomy" id="1378263"/>
    <lineage>
        <taxon>Eukaryota</taxon>
        <taxon>Fungi</taxon>
        <taxon>Dikarya</taxon>
        <taxon>Ascomycota</taxon>
        <taxon>Saccharomycotina</taxon>
        <taxon>Pichiomycetes</taxon>
        <taxon>Pichiales</taxon>
        <taxon>Pichiaceae</taxon>
        <taxon>Ogataea</taxon>
    </lineage>
</organism>
<protein>
    <recommendedName>
        <fullName evidence="4">EF-hand domain-containing protein</fullName>
    </recommendedName>
</protein>
<dbReference type="InterPro" id="IPR018247">
    <property type="entry name" value="EF_Hand_1_Ca_BS"/>
</dbReference>
<evidence type="ECO:0000256" key="1">
    <source>
        <dbReference type="ARBA" id="ARBA00022729"/>
    </source>
</evidence>
<evidence type="ECO:0000313" key="5">
    <source>
        <dbReference type="EMBL" id="KAH3668881.1"/>
    </source>
</evidence>
<dbReference type="EMBL" id="JAEUBE010000158">
    <property type="protein sequence ID" value="KAH3668881.1"/>
    <property type="molecule type" value="Genomic_DNA"/>
</dbReference>
<dbReference type="Pfam" id="PF00036">
    <property type="entry name" value="EF-hand_1"/>
    <property type="match status" value="1"/>
</dbReference>
<evidence type="ECO:0000256" key="3">
    <source>
        <dbReference type="SAM" id="SignalP"/>
    </source>
</evidence>
<dbReference type="SUPFAM" id="SSF47473">
    <property type="entry name" value="EF-hand"/>
    <property type="match status" value="1"/>
</dbReference>
<gene>
    <name evidence="5" type="ORF">OGAPHI_002636</name>
</gene>
<evidence type="ECO:0000313" key="6">
    <source>
        <dbReference type="Proteomes" id="UP000769157"/>
    </source>
</evidence>
<keyword evidence="1 3" id="KW-0732">Signal</keyword>
<keyword evidence="2" id="KW-0106">Calcium</keyword>
<dbReference type="Proteomes" id="UP000769157">
    <property type="component" value="Unassembled WGS sequence"/>
</dbReference>
<evidence type="ECO:0000259" key="4">
    <source>
        <dbReference type="PROSITE" id="PS50222"/>
    </source>
</evidence>
<dbReference type="GO" id="GO:0005793">
    <property type="term" value="C:endoplasmic reticulum-Golgi intermediate compartment"/>
    <property type="evidence" value="ECO:0007669"/>
    <property type="project" value="TreeGrafter"/>
</dbReference>
<comment type="caution">
    <text evidence="5">The sequence shown here is derived from an EMBL/GenBank/DDBJ whole genome shotgun (WGS) entry which is preliminary data.</text>
</comment>
<dbReference type="InterPro" id="IPR040250">
    <property type="entry name" value="Nucleobindin"/>
</dbReference>
<reference evidence="5" key="2">
    <citation type="submission" date="2021-01" db="EMBL/GenBank/DDBJ databases">
        <authorList>
            <person name="Schikora-Tamarit M.A."/>
        </authorList>
    </citation>
    <scope>NUCLEOTIDE SEQUENCE</scope>
    <source>
        <strain evidence="5">CBS6075</strain>
    </source>
</reference>
<dbReference type="InterPro" id="IPR011992">
    <property type="entry name" value="EF-hand-dom_pair"/>
</dbReference>
<accession>A0A9P8T7J3</accession>
<dbReference type="PROSITE" id="PS50222">
    <property type="entry name" value="EF_HAND_2"/>
    <property type="match status" value="1"/>
</dbReference>
<dbReference type="Gene3D" id="1.10.238.10">
    <property type="entry name" value="EF-hand"/>
    <property type="match status" value="1"/>
</dbReference>
<feature type="chain" id="PRO_5040396833" description="EF-hand domain-containing protein" evidence="3">
    <location>
        <begin position="18"/>
        <end position="219"/>
    </location>
</feature>
<evidence type="ECO:0000256" key="2">
    <source>
        <dbReference type="ARBA" id="ARBA00022837"/>
    </source>
</evidence>